<proteinExistence type="predicted"/>
<feature type="domain" description="Protein kinase" evidence="10">
    <location>
        <begin position="60"/>
        <end position="330"/>
    </location>
</feature>
<dbReference type="Proteomes" id="UP000247498">
    <property type="component" value="Unassembled WGS sequence"/>
</dbReference>
<feature type="compositionally biased region" description="Basic and acidic residues" evidence="9">
    <location>
        <begin position="1"/>
        <end position="10"/>
    </location>
</feature>
<feature type="cross-link" description="Glycyl lysine isopeptide (Lys-Gly) (interchain with G-Cter in SUMO2)" evidence="8">
    <location>
        <position position="186"/>
    </location>
</feature>
<dbReference type="SUPFAM" id="SSF56112">
    <property type="entry name" value="Protein kinase-like (PK-like)"/>
    <property type="match status" value="1"/>
</dbReference>
<feature type="active site" description="Proton acceptor" evidence="6">
    <location>
        <position position="184"/>
    </location>
</feature>
<evidence type="ECO:0000256" key="4">
    <source>
        <dbReference type="ARBA" id="ARBA00022777"/>
    </source>
</evidence>
<evidence type="ECO:0000256" key="6">
    <source>
        <dbReference type="PIRSR" id="PIRSR630616-1"/>
    </source>
</evidence>
<feature type="compositionally biased region" description="Polar residues" evidence="9">
    <location>
        <begin position="484"/>
        <end position="493"/>
    </location>
</feature>
<evidence type="ECO:0000256" key="9">
    <source>
        <dbReference type="SAM" id="MobiDB-lite"/>
    </source>
</evidence>
<dbReference type="AlphaFoldDB" id="A0A2V0PAD9"/>
<gene>
    <name evidence="11" type="ORF">Rsub_08116</name>
</gene>
<dbReference type="Pfam" id="PF00069">
    <property type="entry name" value="Pkinase"/>
    <property type="match status" value="1"/>
</dbReference>
<feature type="region of interest" description="Disordered" evidence="9">
    <location>
        <begin position="443"/>
        <end position="510"/>
    </location>
</feature>
<dbReference type="InParanoid" id="A0A2V0PAD9"/>
<evidence type="ECO:0000256" key="2">
    <source>
        <dbReference type="ARBA" id="ARBA00022679"/>
    </source>
</evidence>
<keyword evidence="3 7" id="KW-0547">Nucleotide-binding</keyword>
<protein>
    <submittedName>
        <fullName evidence="11">Aurora protein</fullName>
    </submittedName>
</protein>
<dbReference type="SMART" id="SM00220">
    <property type="entry name" value="S_TKc"/>
    <property type="match status" value="1"/>
</dbReference>
<dbReference type="InterPro" id="IPR030616">
    <property type="entry name" value="Aur-like"/>
</dbReference>
<keyword evidence="5 7" id="KW-0067">ATP-binding</keyword>
<dbReference type="GO" id="GO:0005524">
    <property type="term" value="F:ATP binding"/>
    <property type="evidence" value="ECO:0007669"/>
    <property type="project" value="UniProtKB-KW"/>
</dbReference>
<dbReference type="PROSITE" id="PS50011">
    <property type="entry name" value="PROTEIN_KINASE_DOM"/>
    <property type="match status" value="1"/>
</dbReference>
<organism evidence="11 12">
    <name type="scientific">Raphidocelis subcapitata</name>
    <dbReference type="NCBI Taxonomy" id="307507"/>
    <lineage>
        <taxon>Eukaryota</taxon>
        <taxon>Viridiplantae</taxon>
        <taxon>Chlorophyta</taxon>
        <taxon>core chlorophytes</taxon>
        <taxon>Chlorophyceae</taxon>
        <taxon>CS clade</taxon>
        <taxon>Sphaeropleales</taxon>
        <taxon>Selenastraceae</taxon>
        <taxon>Raphidocelis</taxon>
    </lineage>
</organism>
<evidence type="ECO:0000256" key="1">
    <source>
        <dbReference type="ARBA" id="ARBA00022527"/>
    </source>
</evidence>
<dbReference type="EMBL" id="BDRX01000057">
    <property type="protein sequence ID" value="GBF94873.1"/>
    <property type="molecule type" value="Genomic_DNA"/>
</dbReference>
<evidence type="ECO:0000313" key="12">
    <source>
        <dbReference type="Proteomes" id="UP000247498"/>
    </source>
</evidence>
<feature type="binding site" evidence="7">
    <location>
        <begin position="188"/>
        <end position="189"/>
    </location>
    <ligand>
        <name>ATP</name>
        <dbReference type="ChEBI" id="CHEBI:30616"/>
    </ligand>
</feature>
<accession>A0A2V0PAD9</accession>
<name>A0A2V0PAD9_9CHLO</name>
<evidence type="ECO:0000259" key="10">
    <source>
        <dbReference type="PROSITE" id="PS50011"/>
    </source>
</evidence>
<feature type="compositionally biased region" description="Low complexity" evidence="9">
    <location>
        <begin position="34"/>
        <end position="50"/>
    </location>
</feature>
<keyword evidence="1" id="KW-0723">Serine/threonine-protein kinase</keyword>
<dbReference type="PANTHER" id="PTHR24350">
    <property type="entry name" value="SERINE/THREONINE-PROTEIN KINASE IAL-RELATED"/>
    <property type="match status" value="1"/>
</dbReference>
<dbReference type="STRING" id="307507.A0A2V0PAD9"/>
<evidence type="ECO:0000256" key="7">
    <source>
        <dbReference type="PIRSR" id="PIRSR630616-2"/>
    </source>
</evidence>
<comment type="caution">
    <text evidence="11">The sequence shown here is derived from an EMBL/GenBank/DDBJ whole genome shotgun (WGS) entry which is preliminary data.</text>
</comment>
<dbReference type="InterPro" id="IPR008271">
    <property type="entry name" value="Ser/Thr_kinase_AS"/>
</dbReference>
<feature type="binding site" evidence="7">
    <location>
        <position position="70"/>
    </location>
    <ligand>
        <name>ATP</name>
        <dbReference type="ChEBI" id="CHEBI:30616"/>
    </ligand>
</feature>
<keyword evidence="4" id="KW-0418">Kinase</keyword>
<keyword evidence="12" id="KW-1185">Reference proteome</keyword>
<feature type="binding site" evidence="7">
    <location>
        <position position="202"/>
    </location>
    <ligand>
        <name>ATP</name>
        <dbReference type="ChEBI" id="CHEBI:30616"/>
    </ligand>
</feature>
<dbReference type="InterPro" id="IPR011009">
    <property type="entry name" value="Kinase-like_dom_sf"/>
</dbReference>
<feature type="region of interest" description="Disordered" evidence="9">
    <location>
        <begin position="1"/>
        <end position="50"/>
    </location>
</feature>
<evidence type="ECO:0000313" key="11">
    <source>
        <dbReference type="EMBL" id="GBF94873.1"/>
    </source>
</evidence>
<evidence type="ECO:0000256" key="5">
    <source>
        <dbReference type="ARBA" id="ARBA00022840"/>
    </source>
</evidence>
<dbReference type="Gene3D" id="1.10.510.10">
    <property type="entry name" value="Transferase(Phosphotransferase) domain 1"/>
    <property type="match status" value="1"/>
</dbReference>
<dbReference type="GO" id="GO:0004674">
    <property type="term" value="F:protein serine/threonine kinase activity"/>
    <property type="evidence" value="ECO:0007669"/>
    <property type="project" value="UniProtKB-KW"/>
</dbReference>
<evidence type="ECO:0000256" key="3">
    <source>
        <dbReference type="ARBA" id="ARBA00022741"/>
    </source>
</evidence>
<dbReference type="InterPro" id="IPR000719">
    <property type="entry name" value="Prot_kinase_dom"/>
</dbReference>
<dbReference type="OrthoDB" id="377346at2759"/>
<dbReference type="PROSITE" id="PS00108">
    <property type="entry name" value="PROTEIN_KINASE_ST"/>
    <property type="match status" value="1"/>
</dbReference>
<evidence type="ECO:0000256" key="8">
    <source>
        <dbReference type="PIRSR" id="PIRSR630616-3"/>
    </source>
</evidence>
<feature type="binding site" evidence="7">
    <location>
        <position position="89"/>
    </location>
    <ligand>
        <name>ATP</name>
        <dbReference type="ChEBI" id="CHEBI:30616"/>
    </ligand>
</feature>
<sequence length="618" mass="62938">MDGVSGEKRGPGSLAPSRSMPHRGQDPLPQAKAQPQQQPQQQQQPQPQQQQVWYNSVEDFSGRVEIYRGRHSVVWNVVCRQTRRPLILKGYMKAKMTERNFHQVRREIRLMQYIQYDGAVKLHGTFEDGAAIYLVQEICAKGDLFKKLIRSGGTLEEPYVAGEVILPLLMTLQHLHARKVFHRDIKPENIFFMKDGYMKLGDFGLAIDAAIERPKSRVGTLDYMSPEVVSLPTADERRRLEQQGKAVQEQVYTEKVDIWAVGVLAYELIVGKPPFEVDDESETRRRIMYETTLTFPPRVSPDAVSFVRAALAKNASLRPGAAELLHHPWLRPHLSAALAGASGGGAVAELRRGGAVAAAAAVGRSASFSAFGVAAAAGAAGAGAAAGAIGTHRPAGLTIPAADEPGGALSFSGPFRGCGGGGGGGGAYGGLASGGAPAAGCASAGAGAGRGGARAPPSPAAGTPGPYQGGRKPVWEADRLPSGAFTSVRTSGLQPDGQLPSPPAAAPARSKLAVGPGALAASGGGAGGGGSFSGGANQLLKAALSSSLAKAAHPTASAAGGGGGAGAAAAAAAHAGGGGGGSGGGARAAANVKLRIKEYFVARSANEAGGGGGGGTLT</sequence>
<reference evidence="11 12" key="1">
    <citation type="journal article" date="2018" name="Sci. Rep.">
        <title>Raphidocelis subcapitata (=Pseudokirchneriella subcapitata) provides an insight into genome evolution and environmental adaptations in the Sphaeropleales.</title>
        <authorList>
            <person name="Suzuki S."/>
            <person name="Yamaguchi H."/>
            <person name="Nakajima N."/>
            <person name="Kawachi M."/>
        </authorList>
    </citation>
    <scope>NUCLEOTIDE SEQUENCE [LARGE SCALE GENOMIC DNA]</scope>
    <source>
        <strain evidence="11 12">NIES-35</strain>
    </source>
</reference>
<keyword evidence="2" id="KW-0808">Transferase</keyword>